<name>A0A7X0SDP2_9CLOT</name>
<dbReference type="Proteomes" id="UP000585258">
    <property type="component" value="Unassembled WGS sequence"/>
</dbReference>
<organism evidence="1 2">
    <name type="scientific">Clostridium gasigenes</name>
    <dbReference type="NCBI Taxonomy" id="94869"/>
    <lineage>
        <taxon>Bacteria</taxon>
        <taxon>Bacillati</taxon>
        <taxon>Bacillota</taxon>
        <taxon>Clostridia</taxon>
        <taxon>Eubacteriales</taxon>
        <taxon>Clostridiaceae</taxon>
        <taxon>Clostridium</taxon>
    </lineage>
</organism>
<sequence length="78" mass="8844">MALLPVDKVVVYDVDNMLNTSTGLNNDIIILSVVLDRKTLDQLIFELINPSDALGNFNYNMKYHKTAGLREVEKVTIY</sequence>
<evidence type="ECO:0000313" key="2">
    <source>
        <dbReference type="Proteomes" id="UP000585258"/>
    </source>
</evidence>
<gene>
    <name evidence="1" type="ORF">H7E68_12885</name>
</gene>
<dbReference type="AlphaFoldDB" id="A0A7X0SDP2"/>
<protein>
    <submittedName>
        <fullName evidence="1">Uncharacterized protein</fullName>
    </submittedName>
</protein>
<evidence type="ECO:0000313" key="1">
    <source>
        <dbReference type="EMBL" id="MBB6715600.1"/>
    </source>
</evidence>
<reference evidence="1 2" key="1">
    <citation type="submission" date="2020-08" db="EMBL/GenBank/DDBJ databases">
        <title>Clostridia isolated from Swiss meat.</title>
        <authorList>
            <person name="Wambui J."/>
            <person name="Stevens M.J.A."/>
            <person name="Stephan R."/>
        </authorList>
    </citation>
    <scope>NUCLEOTIDE SEQUENCE [LARGE SCALE GENOMIC DNA]</scope>
    <source>
        <strain evidence="1 2">CM001</strain>
    </source>
</reference>
<dbReference type="EMBL" id="JACKWY010000007">
    <property type="protein sequence ID" value="MBB6715600.1"/>
    <property type="molecule type" value="Genomic_DNA"/>
</dbReference>
<accession>A0A7X0SDP2</accession>
<comment type="caution">
    <text evidence="1">The sequence shown here is derived from an EMBL/GenBank/DDBJ whole genome shotgun (WGS) entry which is preliminary data.</text>
</comment>
<dbReference type="RefSeq" id="WP_185164815.1">
    <property type="nucleotide sequence ID" value="NZ_JACKWY010000007.1"/>
</dbReference>
<proteinExistence type="predicted"/>